<evidence type="ECO:0000256" key="1">
    <source>
        <dbReference type="ARBA" id="ARBA00001946"/>
    </source>
</evidence>
<dbReference type="EMBL" id="AICP01000001">
    <property type="protein sequence ID" value="EID24453.1"/>
    <property type="molecule type" value="Genomic_DNA"/>
</dbReference>
<dbReference type="PANTHER" id="PTHR20854">
    <property type="entry name" value="INOSITOL MONOPHOSPHATASE"/>
    <property type="match status" value="1"/>
</dbReference>
<keyword evidence="4 5" id="KW-0460">Magnesium</keyword>
<evidence type="ECO:0000256" key="4">
    <source>
        <dbReference type="ARBA" id="ARBA00022842"/>
    </source>
</evidence>
<dbReference type="RefSeq" id="WP_003033288.1">
    <property type="nucleotide sequence ID" value="NZ_AICP01000001.1"/>
</dbReference>
<evidence type="ECO:0000256" key="2">
    <source>
        <dbReference type="ARBA" id="ARBA00022723"/>
    </source>
</evidence>
<dbReference type="Gene3D" id="3.40.190.80">
    <property type="match status" value="1"/>
</dbReference>
<keyword evidence="3" id="KW-0378">Hydrolase</keyword>
<gene>
    <name evidence="6" type="ORF">HMPREF1043_0131</name>
</gene>
<protein>
    <submittedName>
        <fullName evidence="6">Inositol monophosphatase family protein</fullName>
    </submittedName>
</protein>
<dbReference type="Pfam" id="PF00459">
    <property type="entry name" value="Inositol_P"/>
    <property type="match status" value="1"/>
</dbReference>
<dbReference type="AlphaFoldDB" id="I0SM50"/>
<reference evidence="6 7" key="1">
    <citation type="submission" date="2012-01" db="EMBL/GenBank/DDBJ databases">
        <authorList>
            <person name="Harkins D.M."/>
            <person name="Madupu R."/>
            <person name="Durkin A.S."/>
            <person name="Torralba M."/>
            <person name="Methe B."/>
            <person name="Sutton G.G."/>
            <person name="Nelson K.E."/>
        </authorList>
    </citation>
    <scope>NUCLEOTIDE SEQUENCE [LARGE SCALE GENOMIC DNA]</scope>
    <source>
        <strain evidence="6 7">CCUG 39159</strain>
    </source>
</reference>
<dbReference type="PANTHER" id="PTHR20854:SF4">
    <property type="entry name" value="INOSITOL-1-MONOPHOSPHATASE-RELATED"/>
    <property type="match status" value="1"/>
</dbReference>
<evidence type="ECO:0000256" key="5">
    <source>
        <dbReference type="PIRSR" id="PIRSR600760-2"/>
    </source>
</evidence>
<accession>I0SM50</accession>
<dbReference type="GO" id="GO:0008934">
    <property type="term" value="F:inositol monophosphate 1-phosphatase activity"/>
    <property type="evidence" value="ECO:0007669"/>
    <property type="project" value="TreeGrafter"/>
</dbReference>
<sequence length="257" mass="29267">MEKKFNFAKQIVLNAASYIKEHLNDQLQIETKSSPTDLVTQMDKEVQNNLVTWILEAYPADHILAEENDLRHSISDGNVWVIDPIDGTNNFVAQKADFAVVLAYFENGIGQFCVIYDVIGDKLYHGGGQFDVYCNEQKLLPYQDRPLNQFLMASNAGIFERNDWGIADLAKETLGVRVYGSAAISFSKVLSGQLLTYISYIWPWDYAAASIMGDKLGYTTLTFEGEEPDYESHQGIMMIPTMKLNEIKKYIYRKRED</sequence>
<dbReference type="PRINTS" id="PR00377">
    <property type="entry name" value="IMPHPHTASES"/>
</dbReference>
<feature type="binding site" evidence="5">
    <location>
        <position position="85"/>
    </location>
    <ligand>
        <name>Mg(2+)</name>
        <dbReference type="ChEBI" id="CHEBI:18420"/>
        <label>1</label>
        <note>catalytic</note>
    </ligand>
</feature>
<feature type="binding site" evidence="5">
    <location>
        <position position="205"/>
    </location>
    <ligand>
        <name>Mg(2+)</name>
        <dbReference type="ChEBI" id="CHEBI:18420"/>
        <label>1</label>
        <note>catalytic</note>
    </ligand>
</feature>
<name>I0SM50_STRAP</name>
<keyword evidence="2 5" id="KW-0479">Metal-binding</keyword>
<evidence type="ECO:0000256" key="3">
    <source>
        <dbReference type="ARBA" id="ARBA00022801"/>
    </source>
</evidence>
<dbReference type="Gene3D" id="3.30.540.10">
    <property type="entry name" value="Fructose-1,6-Bisphosphatase, subunit A, domain 1"/>
    <property type="match status" value="1"/>
</dbReference>
<dbReference type="InterPro" id="IPR000760">
    <property type="entry name" value="Inositol_monophosphatase-like"/>
</dbReference>
<dbReference type="CDD" id="cd01637">
    <property type="entry name" value="IMPase_like"/>
    <property type="match status" value="1"/>
</dbReference>
<comment type="cofactor">
    <cofactor evidence="1 5">
        <name>Mg(2+)</name>
        <dbReference type="ChEBI" id="CHEBI:18420"/>
    </cofactor>
</comment>
<proteinExistence type="predicted"/>
<dbReference type="Proteomes" id="UP000003245">
    <property type="component" value="Unassembled WGS sequence"/>
</dbReference>
<dbReference type="PATRIC" id="fig|1095729.3.peg.32"/>
<keyword evidence="7" id="KW-1185">Reference proteome</keyword>
<feature type="binding site" evidence="5">
    <location>
        <position position="83"/>
    </location>
    <ligand>
        <name>Mg(2+)</name>
        <dbReference type="ChEBI" id="CHEBI:18420"/>
        <label>1</label>
        <note>catalytic</note>
    </ligand>
</feature>
<organism evidence="6 7">
    <name type="scientific">Streptococcus anginosus subsp. whileyi CCUG 39159</name>
    <dbReference type="NCBI Taxonomy" id="1095729"/>
    <lineage>
        <taxon>Bacteria</taxon>
        <taxon>Bacillati</taxon>
        <taxon>Bacillota</taxon>
        <taxon>Bacilli</taxon>
        <taxon>Lactobacillales</taxon>
        <taxon>Streptococcaceae</taxon>
        <taxon>Streptococcus</taxon>
        <taxon>Streptococcus anginosus group</taxon>
    </lineage>
</organism>
<comment type="caution">
    <text evidence="6">The sequence shown here is derived from an EMBL/GenBank/DDBJ whole genome shotgun (WGS) entry which is preliminary data.</text>
</comment>
<dbReference type="GO" id="GO:0046872">
    <property type="term" value="F:metal ion binding"/>
    <property type="evidence" value="ECO:0007669"/>
    <property type="project" value="UniProtKB-KW"/>
</dbReference>
<evidence type="ECO:0000313" key="7">
    <source>
        <dbReference type="Proteomes" id="UP000003245"/>
    </source>
</evidence>
<feature type="binding site" evidence="5">
    <location>
        <position position="86"/>
    </location>
    <ligand>
        <name>Mg(2+)</name>
        <dbReference type="ChEBI" id="CHEBI:18420"/>
        <label>1</label>
        <note>catalytic</note>
    </ligand>
</feature>
<dbReference type="SUPFAM" id="SSF56655">
    <property type="entry name" value="Carbohydrate phosphatase"/>
    <property type="match status" value="1"/>
</dbReference>
<dbReference type="FunFam" id="3.30.540.10:FF:000003">
    <property type="entry name" value="Inositol-1-monophosphatase"/>
    <property type="match status" value="1"/>
</dbReference>
<feature type="binding site" evidence="5">
    <location>
        <position position="66"/>
    </location>
    <ligand>
        <name>Mg(2+)</name>
        <dbReference type="ChEBI" id="CHEBI:18420"/>
        <label>1</label>
        <note>catalytic</note>
    </ligand>
</feature>
<dbReference type="GO" id="GO:0007165">
    <property type="term" value="P:signal transduction"/>
    <property type="evidence" value="ECO:0007669"/>
    <property type="project" value="TreeGrafter"/>
</dbReference>
<evidence type="ECO:0000313" key="6">
    <source>
        <dbReference type="EMBL" id="EID24453.1"/>
    </source>
</evidence>
<dbReference type="GO" id="GO:0006020">
    <property type="term" value="P:inositol metabolic process"/>
    <property type="evidence" value="ECO:0007669"/>
    <property type="project" value="TreeGrafter"/>
</dbReference>